<dbReference type="Pfam" id="PF12770">
    <property type="entry name" value="CHAT"/>
    <property type="match status" value="1"/>
</dbReference>
<comment type="caution">
    <text evidence="2">The sequence shown here is derived from an EMBL/GenBank/DDBJ whole genome shotgun (WGS) entry which is preliminary data.</text>
</comment>
<keyword evidence="2" id="KW-0687">Ribonucleoprotein</keyword>
<gene>
    <name evidence="2" type="ORF">Forpi1262_v015530</name>
</gene>
<dbReference type="PANTHER" id="PTHR19959">
    <property type="entry name" value="KINESIN LIGHT CHAIN"/>
    <property type="match status" value="1"/>
</dbReference>
<evidence type="ECO:0000259" key="1">
    <source>
        <dbReference type="Pfam" id="PF12770"/>
    </source>
</evidence>
<proteinExistence type="predicted"/>
<evidence type="ECO:0000313" key="3">
    <source>
        <dbReference type="Proteomes" id="UP000693942"/>
    </source>
</evidence>
<accession>A0A8J5U206</accession>
<dbReference type="Pfam" id="PF13374">
    <property type="entry name" value="TPR_10"/>
    <property type="match status" value="8"/>
</dbReference>
<feature type="domain" description="CHAT" evidence="1">
    <location>
        <begin position="820"/>
        <end position="1132"/>
    </location>
</feature>
<keyword evidence="2" id="KW-0689">Ribosomal protein</keyword>
<dbReference type="PANTHER" id="PTHR19959:SF119">
    <property type="entry name" value="FUNGAL LIPASE-LIKE DOMAIN-CONTAINING PROTEIN"/>
    <property type="match status" value="1"/>
</dbReference>
<dbReference type="EMBL" id="JAELUR010000016">
    <property type="protein sequence ID" value="KAG7423214.1"/>
    <property type="molecule type" value="Genomic_DNA"/>
</dbReference>
<organism evidence="2 3">
    <name type="scientific">Fusarium oxysporum f. sp. raphani</name>
    <dbReference type="NCBI Taxonomy" id="96318"/>
    <lineage>
        <taxon>Eukaryota</taxon>
        <taxon>Fungi</taxon>
        <taxon>Dikarya</taxon>
        <taxon>Ascomycota</taxon>
        <taxon>Pezizomycotina</taxon>
        <taxon>Sordariomycetes</taxon>
        <taxon>Hypocreomycetidae</taxon>
        <taxon>Hypocreales</taxon>
        <taxon>Nectriaceae</taxon>
        <taxon>Fusarium</taxon>
        <taxon>Fusarium oxysporum species complex</taxon>
    </lineage>
</organism>
<protein>
    <submittedName>
        <fullName evidence="2">Putative 30S ribosomal protein S17-like protein</fullName>
    </submittedName>
</protein>
<dbReference type="Proteomes" id="UP000693942">
    <property type="component" value="Unassembled WGS sequence"/>
</dbReference>
<reference evidence="2" key="1">
    <citation type="submission" date="2021-04" db="EMBL/GenBank/DDBJ databases">
        <title>First draft genome resource for Brassicaceae pathogens Fusarium oxysporum f. sp. raphani and Fusarium oxysporum f. sp. rapae.</title>
        <authorList>
            <person name="Asai S."/>
        </authorList>
    </citation>
    <scope>NUCLEOTIDE SEQUENCE</scope>
    <source>
        <strain evidence="2">Tf1262</strain>
    </source>
</reference>
<name>A0A8J5U206_FUSOX</name>
<evidence type="ECO:0000313" key="2">
    <source>
        <dbReference type="EMBL" id="KAG7423214.1"/>
    </source>
</evidence>
<dbReference type="InterPro" id="IPR024983">
    <property type="entry name" value="CHAT_dom"/>
</dbReference>
<sequence>MLATISSGTTIASQWRNRQPTSLEPVMIKMDIEAFAAQEGIAKEDIPDLLSELAMGAYERYMQTGSRDDISEAIDWAKQGIDLAKDSNPLLARWLNNLGVFLQGRYERTGEMKDLEEAIETARQAVESTPDDHPDLAGRLSNLGDKLQSRCERTGEMNDLEEAIKIARQAVKLTPDDHRDLAAWLNNLGNKLALRYERTGEMNDLEEAIETARQAVESTPDDHSGQAARLNNLGAMLGTRYERTGEMNDLEEAIETARQAVESTPDDHSGQAARLNNLGNNLGRQYERTGEMNDLEEAIQTARQAVESTPDDHPDLAARSNNLGNNLSRRYERTGEMKDLEEGIDKARRAVKSTPNDHPDLASRLSNLGTKLGLRYERTGEMNDLEEAIQTARQAVESTPDDHSGQAARLNNLGNKLQVRYERTGEMDDLEEAIETVRQAVKLTPDDHPDLTGRLSNLGNKLQSRYELTGEMNDLEEAIKIARQAVKLTPDDHPDLAGRLSNLGNKLQSRYERTGEMGDLEEATKTARQAVESTPDDHPDLAGMLSNLGNKLQVRYERTGEMRDLEQSSSYLLEAWSCVNAVPFHRVTAAAKCLKLLATQNRVDEGIDLGRRILDLLPSVHTRALDRNDQQFVVSTFAGVASNLCSFLLSANRLSEALECLEQGRAIIITQLLDDRSDLSSLRQDHSQLANRYQSLVDEVNAPIRQTSPGVIETLLRKRRQEAVAELDTCLKEIRCVPGHERFMLGQTVAEMQECIAEGSIVVINITDFRSDTIIISCNSLRTIALPELSAPKARLWVGKNWSTKKKSEQRGKNDQFLDYLSWLWHACVKHIVTEISASQTHPSEGLPRVWWIGSGLASSMPFHAAGVHARGSKENAYCRMISSYTPSIKALGYAQKQAKRAQEALVAQDADTETETDTNTMLIAAMPTSPKGPGDKKTPKNLRGVEEEMREILILTRSHMRTTAYTHPSADQVLEVLKTCRIAHFACHGTSDISDPSSSGLILQKSAGPSEALEQDRLTVQRVSDLRLRYAQIAYLSACSTAENKAARLSDEVIHVVSGFQVAGFPHVVGCLWPAGDSECVEVSKRFYSLVLQRNQSVINEVASALQKAVMAVRAEDLSMPLNWAQFVHYGV</sequence>
<dbReference type="GO" id="GO:0005840">
    <property type="term" value="C:ribosome"/>
    <property type="evidence" value="ECO:0007669"/>
    <property type="project" value="UniProtKB-KW"/>
</dbReference>
<dbReference type="AlphaFoldDB" id="A0A8J5U206"/>